<feature type="region of interest" description="Disordered" evidence="1">
    <location>
        <begin position="85"/>
        <end position="104"/>
    </location>
</feature>
<reference evidence="3 4" key="1">
    <citation type="submission" date="2014-06" db="EMBL/GenBank/DDBJ databases">
        <title>Draft genome sequence of iron oxidizing acidophile Leptospirillum ferriphilum DSM14647.</title>
        <authorList>
            <person name="Cardenas J.P."/>
            <person name="Lazcano M."/>
            <person name="Ossandon F.J."/>
            <person name="Corbett M."/>
            <person name="Holmes D.S."/>
            <person name="Watkin E."/>
        </authorList>
    </citation>
    <scope>NUCLEOTIDE SEQUENCE [LARGE SCALE GENOMIC DNA]</scope>
    <source>
        <strain evidence="3 4">DSM 14647</strain>
    </source>
</reference>
<dbReference type="Gene3D" id="1.10.260.40">
    <property type="entry name" value="lambda repressor-like DNA-binding domains"/>
    <property type="match status" value="1"/>
</dbReference>
<proteinExistence type="predicted"/>
<dbReference type="InterPro" id="IPR001387">
    <property type="entry name" value="Cro/C1-type_HTH"/>
</dbReference>
<evidence type="ECO:0000259" key="2">
    <source>
        <dbReference type="PROSITE" id="PS50943"/>
    </source>
</evidence>
<sequence length="104" mass="11763">MNILYTPKEVLLRIAGNLKRQRLVRNTSQKELSIQSGVPLATIRLFEQKGKISLSNLVRIVMAIGEEEALVRLLEPGEVQTLFGHESRPSKRIRATGSRKDRNV</sequence>
<evidence type="ECO:0000256" key="1">
    <source>
        <dbReference type="SAM" id="MobiDB-lite"/>
    </source>
</evidence>
<dbReference type="PROSITE" id="PS50943">
    <property type="entry name" value="HTH_CROC1"/>
    <property type="match status" value="1"/>
</dbReference>
<dbReference type="AlphaFoldDB" id="A0A094X5L6"/>
<gene>
    <name evidence="3" type="ORF">LptCag_1554</name>
</gene>
<dbReference type="Proteomes" id="UP000029452">
    <property type="component" value="Unassembled WGS sequence"/>
</dbReference>
<protein>
    <recommendedName>
        <fullName evidence="2">HTH cro/C1-type domain-containing protein</fullName>
    </recommendedName>
</protein>
<evidence type="ECO:0000313" key="4">
    <source>
        <dbReference type="Proteomes" id="UP000029452"/>
    </source>
</evidence>
<dbReference type="InterPro" id="IPR010982">
    <property type="entry name" value="Lambda_DNA-bd_dom_sf"/>
</dbReference>
<evidence type="ECO:0000313" key="3">
    <source>
        <dbReference type="EMBL" id="KGA93844.1"/>
    </source>
</evidence>
<organism evidence="3 4">
    <name type="scientific">Leptospirillum ferriphilum</name>
    <dbReference type="NCBI Taxonomy" id="178606"/>
    <lineage>
        <taxon>Bacteria</taxon>
        <taxon>Pseudomonadati</taxon>
        <taxon>Nitrospirota</taxon>
        <taxon>Nitrospiria</taxon>
        <taxon>Nitrospirales</taxon>
        <taxon>Nitrospiraceae</taxon>
        <taxon>Leptospirillum</taxon>
    </lineage>
</organism>
<dbReference type="PATRIC" id="fig|178606.4.peg.1560"/>
<dbReference type="GO" id="GO:0003677">
    <property type="term" value="F:DNA binding"/>
    <property type="evidence" value="ECO:0007669"/>
    <property type="project" value="InterPro"/>
</dbReference>
<comment type="caution">
    <text evidence="3">The sequence shown here is derived from an EMBL/GenBank/DDBJ whole genome shotgun (WGS) entry which is preliminary data.</text>
</comment>
<dbReference type="EMBL" id="JPGK01000005">
    <property type="protein sequence ID" value="KGA93844.1"/>
    <property type="molecule type" value="Genomic_DNA"/>
</dbReference>
<dbReference type="RefSeq" id="WP_052157861.1">
    <property type="nucleotide sequence ID" value="NZ_JPGK01000005.1"/>
</dbReference>
<dbReference type="SUPFAM" id="SSF47413">
    <property type="entry name" value="lambda repressor-like DNA-binding domains"/>
    <property type="match status" value="1"/>
</dbReference>
<name>A0A094X5L6_9BACT</name>
<accession>A0A094X5L6</accession>
<feature type="domain" description="HTH cro/C1-type" evidence="2">
    <location>
        <begin position="18"/>
        <end position="71"/>
    </location>
</feature>